<dbReference type="InterPro" id="IPR011010">
    <property type="entry name" value="DNA_brk_join_enz"/>
</dbReference>
<dbReference type="SUPFAM" id="SSF56349">
    <property type="entry name" value="DNA breaking-rejoining enzymes"/>
    <property type="match status" value="1"/>
</dbReference>
<evidence type="ECO:0000259" key="7">
    <source>
        <dbReference type="PROSITE" id="PS51900"/>
    </source>
</evidence>
<keyword evidence="9" id="KW-1185">Reference proteome</keyword>
<dbReference type="EMBL" id="JAGSPK010000002">
    <property type="protein sequence ID" value="MBR7792175.1"/>
    <property type="molecule type" value="Genomic_DNA"/>
</dbReference>
<feature type="domain" description="Core-binding (CB)" evidence="7">
    <location>
        <begin position="35"/>
        <end position="109"/>
    </location>
</feature>
<dbReference type="CDD" id="cd00799">
    <property type="entry name" value="INT_Cre_C"/>
    <property type="match status" value="1"/>
</dbReference>
<dbReference type="Gene3D" id="1.10.443.10">
    <property type="entry name" value="Intergrase catalytic core"/>
    <property type="match status" value="1"/>
</dbReference>
<dbReference type="InterPro" id="IPR013762">
    <property type="entry name" value="Integrase-like_cat_sf"/>
</dbReference>
<keyword evidence="2 4" id="KW-0238">DNA-binding</keyword>
<dbReference type="Proteomes" id="UP000682982">
    <property type="component" value="Unassembled WGS sequence"/>
</dbReference>
<keyword evidence="3" id="KW-0233">DNA recombination</keyword>
<evidence type="ECO:0000256" key="3">
    <source>
        <dbReference type="ARBA" id="ARBA00023172"/>
    </source>
</evidence>
<dbReference type="PANTHER" id="PTHR34605:SF3">
    <property type="entry name" value="P CELL-TYPE AGGLUTINATION PROTEIN MAP4-LIKE-RELATED"/>
    <property type="match status" value="1"/>
</dbReference>
<dbReference type="InterPro" id="IPR002104">
    <property type="entry name" value="Integrase_catalytic"/>
</dbReference>
<reference evidence="8 9" key="1">
    <citation type="submission" date="2021-04" db="EMBL/GenBank/DDBJ databases">
        <title>novel species isolated from subtropical streams in China.</title>
        <authorList>
            <person name="Lu H."/>
        </authorList>
    </citation>
    <scope>NUCLEOTIDE SEQUENCE [LARGE SCALE GENOMIC DNA]</scope>
    <source>
        <strain evidence="8 9">FT147W</strain>
    </source>
</reference>
<dbReference type="PROSITE" id="PS51898">
    <property type="entry name" value="TYR_RECOMBINASE"/>
    <property type="match status" value="1"/>
</dbReference>
<dbReference type="Gene3D" id="1.10.150.130">
    <property type="match status" value="1"/>
</dbReference>
<dbReference type="RefSeq" id="WP_212678251.1">
    <property type="nucleotide sequence ID" value="NZ_JAGSPK010000002.1"/>
</dbReference>
<feature type="region of interest" description="Disordered" evidence="5">
    <location>
        <begin position="1"/>
        <end position="26"/>
    </location>
</feature>
<evidence type="ECO:0000256" key="4">
    <source>
        <dbReference type="PROSITE-ProRule" id="PRU01248"/>
    </source>
</evidence>
<accession>A0ABS5H0D7</accession>
<evidence type="ECO:0000256" key="5">
    <source>
        <dbReference type="SAM" id="MobiDB-lite"/>
    </source>
</evidence>
<name>A0ABS5H0D7_9BURK</name>
<dbReference type="SUPFAM" id="SSF47823">
    <property type="entry name" value="lambda integrase-like, N-terminal domain"/>
    <property type="match status" value="1"/>
</dbReference>
<evidence type="ECO:0000313" key="9">
    <source>
        <dbReference type="Proteomes" id="UP000682982"/>
    </source>
</evidence>
<dbReference type="InterPro" id="IPR052925">
    <property type="entry name" value="Phage_Integrase-like_Recomb"/>
</dbReference>
<dbReference type="InterPro" id="IPR044068">
    <property type="entry name" value="CB"/>
</dbReference>
<dbReference type="PANTHER" id="PTHR34605">
    <property type="entry name" value="PHAGE_INTEGRASE DOMAIN-CONTAINING PROTEIN"/>
    <property type="match status" value="1"/>
</dbReference>
<evidence type="ECO:0000259" key="6">
    <source>
        <dbReference type="PROSITE" id="PS51898"/>
    </source>
</evidence>
<organism evidence="8 9">
    <name type="scientific">Undibacterium rivi</name>
    <dbReference type="NCBI Taxonomy" id="2828729"/>
    <lineage>
        <taxon>Bacteria</taxon>
        <taxon>Pseudomonadati</taxon>
        <taxon>Pseudomonadota</taxon>
        <taxon>Betaproteobacteria</taxon>
        <taxon>Burkholderiales</taxon>
        <taxon>Oxalobacteraceae</taxon>
        <taxon>Undibacterium</taxon>
    </lineage>
</organism>
<evidence type="ECO:0000313" key="8">
    <source>
        <dbReference type="EMBL" id="MBR7792175.1"/>
    </source>
</evidence>
<gene>
    <name evidence="8" type="ORF">KDM87_06155</name>
</gene>
<evidence type="ECO:0000256" key="1">
    <source>
        <dbReference type="ARBA" id="ARBA00022908"/>
    </source>
</evidence>
<evidence type="ECO:0000256" key="2">
    <source>
        <dbReference type="ARBA" id="ARBA00023125"/>
    </source>
</evidence>
<protein>
    <submittedName>
        <fullName evidence="8">Tyrosine-type recombinase/integrase</fullName>
    </submittedName>
</protein>
<comment type="caution">
    <text evidence="8">The sequence shown here is derived from an EMBL/GenBank/DDBJ whole genome shotgun (WGS) entry which is preliminary data.</text>
</comment>
<dbReference type="InterPro" id="IPR010998">
    <property type="entry name" value="Integrase_recombinase_N"/>
</dbReference>
<dbReference type="PROSITE" id="PS51900">
    <property type="entry name" value="CB"/>
    <property type="match status" value="1"/>
</dbReference>
<keyword evidence="1" id="KW-0229">DNA integration</keyword>
<dbReference type="Pfam" id="PF00589">
    <property type="entry name" value="Phage_integrase"/>
    <property type="match status" value="1"/>
</dbReference>
<proteinExistence type="predicted"/>
<sequence>MNSLPKPSQLKNETSEPGSNKRGTLAEGSQNGVLAASAQQIAAFLAAATSDNTRRAYRSAIRHFLEWGGLLPADEASLIRYMAEHAGKLNPRTLSLRLTALSQWHKHQGFPDPCSYPNVRKILTGITRVHAKPKKKARALVIEELERIVLYLSEQSDIKAIRDSALLQIAFFGGFRRSELVGLRCEDVKWESEGITLLLPRSKTDQAGEGIAKAIPYGDSSCCPATALKRWLSISGVYTGAIFRRIDQWKHVGEQALHANSVNKILTECAAAAGLDYVPEFSSHSLRRGMATSAYRAGASFRDIKRQGGWRFDGTVQGYIEDADQFKENAMHSLLRQKK</sequence>
<feature type="domain" description="Tyr recombinase" evidence="6">
    <location>
        <begin position="135"/>
        <end position="332"/>
    </location>
</feature>